<organism evidence="1 2">
    <name type="scientific">Tuber borchii</name>
    <name type="common">White truffle</name>
    <dbReference type="NCBI Taxonomy" id="42251"/>
    <lineage>
        <taxon>Eukaryota</taxon>
        <taxon>Fungi</taxon>
        <taxon>Dikarya</taxon>
        <taxon>Ascomycota</taxon>
        <taxon>Pezizomycotina</taxon>
        <taxon>Pezizomycetes</taxon>
        <taxon>Pezizales</taxon>
        <taxon>Tuberaceae</taxon>
        <taxon>Tuber</taxon>
    </lineage>
</organism>
<dbReference type="OrthoDB" id="10338242at2759"/>
<name>A0A2T6ZMT1_TUBBO</name>
<evidence type="ECO:0000313" key="2">
    <source>
        <dbReference type="Proteomes" id="UP000244722"/>
    </source>
</evidence>
<accession>A0A2T6ZMT1</accession>
<dbReference type="AlphaFoldDB" id="A0A2T6ZMT1"/>
<comment type="caution">
    <text evidence="1">The sequence shown here is derived from an EMBL/GenBank/DDBJ whole genome shotgun (WGS) entry which is preliminary data.</text>
</comment>
<gene>
    <name evidence="1" type="ORF">B9Z19DRAFT_1129262</name>
</gene>
<sequence length="107" mass="11857">MPTKLLFMPAGGEPEGEGIRNALLDLFKRELQDGEAPTPIGDEEIKAWLRFIVPKIERAYGVEVYTHALAKLDGALARIRQFCATFHVDPSPIVEEILAIETPERGA</sequence>
<dbReference type="EMBL" id="NESQ01000176">
    <property type="protein sequence ID" value="PUU76783.1"/>
    <property type="molecule type" value="Genomic_DNA"/>
</dbReference>
<reference evidence="1 2" key="1">
    <citation type="submission" date="2017-04" db="EMBL/GenBank/DDBJ databases">
        <title>Draft genome sequence of Tuber borchii Vittad., a whitish edible truffle.</title>
        <authorList>
            <consortium name="DOE Joint Genome Institute"/>
            <person name="Murat C."/>
            <person name="Kuo A."/>
            <person name="Barry K.W."/>
            <person name="Clum A."/>
            <person name="Dockter R.B."/>
            <person name="Fauchery L."/>
            <person name="Iotti M."/>
            <person name="Kohler A."/>
            <person name="Labutti K."/>
            <person name="Lindquist E.A."/>
            <person name="Lipzen A."/>
            <person name="Ohm R.A."/>
            <person name="Wang M."/>
            <person name="Grigoriev I.V."/>
            <person name="Zambonelli A."/>
            <person name="Martin F.M."/>
        </authorList>
    </citation>
    <scope>NUCLEOTIDE SEQUENCE [LARGE SCALE GENOMIC DNA]</scope>
    <source>
        <strain evidence="1 2">Tbo3840</strain>
    </source>
</reference>
<proteinExistence type="predicted"/>
<protein>
    <submittedName>
        <fullName evidence="1">Uncharacterized protein</fullName>
    </submittedName>
</protein>
<evidence type="ECO:0000313" key="1">
    <source>
        <dbReference type="EMBL" id="PUU76783.1"/>
    </source>
</evidence>
<dbReference type="Proteomes" id="UP000244722">
    <property type="component" value="Unassembled WGS sequence"/>
</dbReference>
<keyword evidence="2" id="KW-1185">Reference proteome</keyword>